<feature type="compositionally biased region" description="Basic and acidic residues" evidence="1">
    <location>
        <begin position="21"/>
        <end position="37"/>
    </location>
</feature>
<evidence type="ECO:0000313" key="2">
    <source>
        <dbReference type="EMBL" id="GIY20352.1"/>
    </source>
</evidence>
<proteinExistence type="predicted"/>
<reference evidence="2 3" key="1">
    <citation type="submission" date="2021-06" db="EMBL/GenBank/DDBJ databases">
        <title>Caerostris extrusa draft genome.</title>
        <authorList>
            <person name="Kono N."/>
            <person name="Arakawa K."/>
        </authorList>
    </citation>
    <scope>NUCLEOTIDE SEQUENCE [LARGE SCALE GENOMIC DNA]</scope>
</reference>
<accession>A0AAV4RJR1</accession>
<keyword evidence="3" id="KW-1185">Reference proteome</keyword>
<sequence>MKTSTFHFSSTLHHNFPEYQDSERMDRNTKSEKDGQKGAKGRKLREWKRFVMEDVIGIFLDVLLWASERMDRNTRAEQDDYHLPAFNNNQEGSLPSLSSSRVCADRCCRQCNPRF</sequence>
<dbReference type="AlphaFoldDB" id="A0AAV4RJR1"/>
<name>A0AAV4RJR1_CAEEX</name>
<organism evidence="2 3">
    <name type="scientific">Caerostris extrusa</name>
    <name type="common">Bark spider</name>
    <name type="synonym">Caerostris bankana</name>
    <dbReference type="NCBI Taxonomy" id="172846"/>
    <lineage>
        <taxon>Eukaryota</taxon>
        <taxon>Metazoa</taxon>
        <taxon>Ecdysozoa</taxon>
        <taxon>Arthropoda</taxon>
        <taxon>Chelicerata</taxon>
        <taxon>Arachnida</taxon>
        <taxon>Araneae</taxon>
        <taxon>Araneomorphae</taxon>
        <taxon>Entelegynae</taxon>
        <taxon>Araneoidea</taxon>
        <taxon>Araneidae</taxon>
        <taxon>Caerostris</taxon>
    </lineage>
</organism>
<comment type="caution">
    <text evidence="2">The sequence shown here is derived from an EMBL/GenBank/DDBJ whole genome shotgun (WGS) entry which is preliminary data.</text>
</comment>
<protein>
    <submittedName>
        <fullName evidence="2">Uncharacterized protein</fullName>
    </submittedName>
</protein>
<gene>
    <name evidence="2" type="ORF">CEXT_569561</name>
</gene>
<feature type="region of interest" description="Disordered" evidence="1">
    <location>
        <begin position="17"/>
        <end position="41"/>
    </location>
</feature>
<evidence type="ECO:0000313" key="3">
    <source>
        <dbReference type="Proteomes" id="UP001054945"/>
    </source>
</evidence>
<evidence type="ECO:0000256" key="1">
    <source>
        <dbReference type="SAM" id="MobiDB-lite"/>
    </source>
</evidence>
<dbReference type="Proteomes" id="UP001054945">
    <property type="component" value="Unassembled WGS sequence"/>
</dbReference>
<dbReference type="EMBL" id="BPLR01007868">
    <property type="protein sequence ID" value="GIY20352.1"/>
    <property type="molecule type" value="Genomic_DNA"/>
</dbReference>
<feature type="compositionally biased region" description="Polar residues" evidence="1">
    <location>
        <begin position="86"/>
        <end position="98"/>
    </location>
</feature>
<feature type="region of interest" description="Disordered" evidence="1">
    <location>
        <begin position="78"/>
        <end position="98"/>
    </location>
</feature>